<keyword evidence="5 12" id="KW-0067">ATP-binding</keyword>
<gene>
    <name evidence="15" type="primary">nnr</name>
    <name evidence="12" type="synonym">nnrD</name>
    <name evidence="15" type="ORF">CUROG_07350</name>
</gene>
<comment type="subunit">
    <text evidence="12">Homotetramer.</text>
</comment>
<evidence type="ECO:0000256" key="3">
    <source>
        <dbReference type="ARBA" id="ARBA00009524"/>
    </source>
</evidence>
<comment type="function">
    <text evidence="9">Bifunctional enzyme that catalyzes the epimerization of the S- and R-forms of NAD(P)HX and the dehydration of the S-form of NAD(P)HX at the expense of ADP, which is converted to AMP. This allows the repair of both epimers of NAD(P)HX, a damaged form of NAD(P)H that is a result of enzymatic or heat-dependent hydration.</text>
</comment>
<feature type="domain" description="YjeF C-terminal" evidence="13">
    <location>
        <begin position="277"/>
        <end position="624"/>
    </location>
</feature>
<sequence>MAEVGVAIVCDARDVSRVIRLGFMSFLYSVEQVRAAEHALLEQQSVADELMQSAASEVADVARSMLPDPVELTRAPRVLLLVGPGGNGGDALYAGRDLLLSSCDSSFQVCAFAFAGPEKTHATARAAFEEAGGTFLDSLDGDLGVGTSQGYDLVIDGLFGLGSRGGVGEQIAEFLHWSDAPVLAVDIPSGVAGDTGAVPEPVGAQVEFANHVRADVTVTFGGLRRAHGLTVDCGRVVCRDIRLLDGQCLADALLEQNLQTQRDGGLSVSLYGPTTGDSALPFEMPGEPGASSDKYSGGVVGICAGGRQYPGAGILATTAAVRATSSMVRWIGEDPLAIVLNNPEVVAHPSVEECGRVQAWVFGPGRGTGADAAHELSLILDREEPVLIDADGLTLLAKNPELLRKLRDRGSAGVYADDRSASGASAGVKEVARLTILTPHAGEFARLSEALKVSGGEPESGEERLAVGEGCMAVNEGCMAVEEAGMAVREGATKFGRESSTADEEQDAMRFDLAAGRIEAASAMARELNCTVLLKGRFTVITDGVRVNVVDAGSSWAATAGSGDVLAGIIGALLAERGRTAEAALVGQFIHSVAAYESARTPVGFAPTSASKIAEKIPKAIAVLNQGEPCRVGPGSGD</sequence>
<dbReference type="Gene3D" id="3.40.1190.20">
    <property type="match status" value="1"/>
</dbReference>
<evidence type="ECO:0000313" key="16">
    <source>
        <dbReference type="Proteomes" id="UP000326711"/>
    </source>
</evidence>
<dbReference type="GO" id="GO:0110051">
    <property type="term" value="P:metabolite repair"/>
    <property type="evidence" value="ECO:0007669"/>
    <property type="project" value="TreeGrafter"/>
</dbReference>
<dbReference type="Gene3D" id="3.40.50.10260">
    <property type="entry name" value="YjeF N-terminal domain"/>
    <property type="match status" value="1"/>
</dbReference>
<name>A0A5J6ZAW3_9CORY</name>
<dbReference type="InterPro" id="IPR017953">
    <property type="entry name" value="Carbohydrate_kinase_pred_CS"/>
</dbReference>
<dbReference type="PROSITE" id="PS01050">
    <property type="entry name" value="YJEF_C_2"/>
    <property type="match status" value="1"/>
</dbReference>
<dbReference type="KEGG" id="cuo:CUROG_07350"/>
<dbReference type="InterPro" id="IPR029056">
    <property type="entry name" value="Ribokinase-like"/>
</dbReference>
<dbReference type="HAMAP" id="MF_01965">
    <property type="entry name" value="NADHX_dehydratase"/>
    <property type="match status" value="1"/>
</dbReference>
<evidence type="ECO:0000256" key="9">
    <source>
        <dbReference type="ARBA" id="ARBA00025153"/>
    </source>
</evidence>
<evidence type="ECO:0000256" key="10">
    <source>
        <dbReference type="ARBA" id="ARBA00048238"/>
    </source>
</evidence>
<comment type="cofactor">
    <cofactor evidence="12">
        <name>Mg(2+)</name>
        <dbReference type="ChEBI" id="CHEBI:18420"/>
    </cofactor>
</comment>
<keyword evidence="4 12" id="KW-0547">Nucleotide-binding</keyword>
<evidence type="ECO:0000259" key="13">
    <source>
        <dbReference type="PROSITE" id="PS51383"/>
    </source>
</evidence>
<feature type="binding site" evidence="12">
    <location>
        <position position="440"/>
    </location>
    <ligand>
        <name>(6S)-NADPHX</name>
        <dbReference type="ChEBI" id="CHEBI:64076"/>
    </ligand>
</feature>
<comment type="similarity">
    <text evidence="12">Belongs to the NnrD/CARKD family.</text>
</comment>
<dbReference type="InterPro" id="IPR004443">
    <property type="entry name" value="YjeF_N_dom"/>
</dbReference>
<dbReference type="Pfam" id="PF03853">
    <property type="entry name" value="YjeF_N"/>
    <property type="match status" value="1"/>
</dbReference>
<dbReference type="SUPFAM" id="SSF53613">
    <property type="entry name" value="Ribokinase-like"/>
    <property type="match status" value="1"/>
</dbReference>
<dbReference type="PANTHER" id="PTHR12592:SF0">
    <property type="entry name" value="ATP-DEPENDENT (S)-NAD(P)H-HYDRATE DEHYDRATASE"/>
    <property type="match status" value="1"/>
</dbReference>
<evidence type="ECO:0000256" key="1">
    <source>
        <dbReference type="ARBA" id="ARBA00001958"/>
    </source>
</evidence>
<evidence type="ECO:0000256" key="4">
    <source>
        <dbReference type="ARBA" id="ARBA00022741"/>
    </source>
</evidence>
<feature type="binding site" evidence="12">
    <location>
        <position position="563"/>
    </location>
    <ligand>
        <name>AMP</name>
        <dbReference type="ChEBI" id="CHEBI:456215"/>
    </ligand>
</feature>
<dbReference type="InterPro" id="IPR000631">
    <property type="entry name" value="CARKD"/>
</dbReference>
<keyword evidence="16" id="KW-1185">Reference proteome</keyword>
<keyword evidence="8 12" id="KW-0456">Lyase</keyword>
<dbReference type="CDD" id="cd01171">
    <property type="entry name" value="YXKO-related"/>
    <property type="match status" value="1"/>
</dbReference>
<keyword evidence="6 12" id="KW-0521">NADP</keyword>
<keyword evidence="7 12" id="KW-0520">NAD</keyword>
<dbReference type="GO" id="GO:0005524">
    <property type="term" value="F:ATP binding"/>
    <property type="evidence" value="ECO:0007669"/>
    <property type="project" value="UniProtKB-KW"/>
</dbReference>
<dbReference type="GO" id="GO:0052855">
    <property type="term" value="F:ADP-dependent NAD(P)H-hydrate dehydratase activity"/>
    <property type="evidence" value="ECO:0007669"/>
    <property type="project" value="UniProtKB-UniRule"/>
</dbReference>
<dbReference type="PROSITE" id="PS51383">
    <property type="entry name" value="YJEF_C_3"/>
    <property type="match status" value="1"/>
</dbReference>
<evidence type="ECO:0000256" key="2">
    <source>
        <dbReference type="ARBA" id="ARBA00006001"/>
    </source>
</evidence>
<feature type="binding site" evidence="12">
    <location>
        <position position="365"/>
    </location>
    <ligand>
        <name>(6S)-NADPHX</name>
        <dbReference type="ChEBI" id="CHEBI:64076"/>
    </ligand>
</feature>
<evidence type="ECO:0000313" key="15">
    <source>
        <dbReference type="EMBL" id="QFQ02823.1"/>
    </source>
</evidence>
<evidence type="ECO:0000256" key="11">
    <source>
        <dbReference type="ARBA" id="ARBA00049209"/>
    </source>
</evidence>
<dbReference type="Proteomes" id="UP000326711">
    <property type="component" value="Chromosome"/>
</dbReference>
<comment type="cofactor">
    <cofactor evidence="1">
        <name>K(+)</name>
        <dbReference type="ChEBI" id="CHEBI:29103"/>
    </cofactor>
</comment>
<feature type="binding site" evidence="12">
    <location>
        <begin position="535"/>
        <end position="539"/>
    </location>
    <ligand>
        <name>AMP</name>
        <dbReference type="ChEBI" id="CHEBI:456215"/>
    </ligand>
</feature>
<evidence type="ECO:0000259" key="14">
    <source>
        <dbReference type="PROSITE" id="PS51385"/>
    </source>
</evidence>
<dbReference type="PANTHER" id="PTHR12592">
    <property type="entry name" value="ATP-DEPENDENT (S)-NAD(P)H-HYDRATE DEHYDRATASE FAMILY MEMBER"/>
    <property type="match status" value="1"/>
</dbReference>
<feature type="binding site" evidence="12">
    <location>
        <position position="312"/>
    </location>
    <ligand>
        <name>(6S)-NADPHX</name>
        <dbReference type="ChEBI" id="CHEBI:64076"/>
    </ligand>
</feature>
<dbReference type="Pfam" id="PF01256">
    <property type="entry name" value="Carb_kinase"/>
    <property type="match status" value="2"/>
</dbReference>
<dbReference type="EMBL" id="CP045032">
    <property type="protein sequence ID" value="QFQ02823.1"/>
    <property type="molecule type" value="Genomic_DNA"/>
</dbReference>
<evidence type="ECO:0000256" key="12">
    <source>
        <dbReference type="HAMAP-Rule" id="MF_01965"/>
    </source>
</evidence>
<feature type="binding site" evidence="12">
    <location>
        <position position="564"/>
    </location>
    <ligand>
        <name>(6S)-NADPHX</name>
        <dbReference type="ChEBI" id="CHEBI:64076"/>
    </ligand>
</feature>
<dbReference type="PROSITE" id="PS51385">
    <property type="entry name" value="YJEF_N"/>
    <property type="match status" value="1"/>
</dbReference>
<evidence type="ECO:0000256" key="7">
    <source>
        <dbReference type="ARBA" id="ARBA00023027"/>
    </source>
</evidence>
<comment type="similarity">
    <text evidence="3">In the C-terminal section; belongs to the NnrD/CARKD family.</text>
</comment>
<evidence type="ECO:0000256" key="5">
    <source>
        <dbReference type="ARBA" id="ARBA00022840"/>
    </source>
</evidence>
<evidence type="ECO:0000256" key="8">
    <source>
        <dbReference type="ARBA" id="ARBA00023239"/>
    </source>
</evidence>
<dbReference type="InterPro" id="IPR036652">
    <property type="entry name" value="YjeF_N_dom_sf"/>
</dbReference>
<dbReference type="OrthoDB" id="9806925at2"/>
<proteinExistence type="inferred from homology"/>
<dbReference type="SUPFAM" id="SSF64153">
    <property type="entry name" value="YjeF N-terminal domain-like"/>
    <property type="match status" value="1"/>
</dbReference>
<comment type="similarity">
    <text evidence="2">In the N-terminal section; belongs to the NnrE/AIBP family.</text>
</comment>
<accession>A0A5J6ZAW3</accession>
<reference evidence="16" key="1">
    <citation type="submission" date="2019-10" db="EMBL/GenBank/DDBJ databases">
        <title>Complete genome sequence of Corynebacterium urogenitalis DSM 108747, isolated from the genital tract of a cow.</title>
        <authorList>
            <person name="Ruckert C."/>
            <person name="Ballas P."/>
            <person name="Wagener K."/>
            <person name="Drillich M."/>
            <person name="Kaempfer P."/>
            <person name="Busse H.-J."/>
            <person name="Ehling-Schulz M."/>
        </authorList>
    </citation>
    <scope>NUCLEOTIDE SEQUENCE [LARGE SCALE GENOMIC DNA]</scope>
    <source>
        <strain evidence="16">LMM 1652</strain>
    </source>
</reference>
<feature type="domain" description="YjeF N-terminal" evidence="14">
    <location>
        <begin position="33"/>
        <end position="249"/>
    </location>
</feature>
<organism evidence="15 16">
    <name type="scientific">Corynebacterium urogenitale</name>
    <dbReference type="NCBI Taxonomy" id="2487892"/>
    <lineage>
        <taxon>Bacteria</taxon>
        <taxon>Bacillati</taxon>
        <taxon>Actinomycetota</taxon>
        <taxon>Actinomycetes</taxon>
        <taxon>Mycobacteriales</taxon>
        <taxon>Corynebacteriaceae</taxon>
        <taxon>Corynebacterium</taxon>
    </lineage>
</organism>
<protein>
    <recommendedName>
        <fullName evidence="12">ADP-dependent (S)-NAD(P)H-hydrate dehydratase</fullName>
        <ecNumber evidence="12">4.2.1.136</ecNumber>
    </recommendedName>
    <alternativeName>
        <fullName evidence="12">ADP-dependent NAD(P)HX dehydratase</fullName>
    </alternativeName>
</protein>
<dbReference type="GO" id="GO:0046496">
    <property type="term" value="P:nicotinamide nucleotide metabolic process"/>
    <property type="evidence" value="ECO:0007669"/>
    <property type="project" value="UniProtKB-UniRule"/>
</dbReference>
<dbReference type="GO" id="GO:0052856">
    <property type="term" value="F:NAD(P)HX epimerase activity"/>
    <property type="evidence" value="ECO:0007669"/>
    <property type="project" value="TreeGrafter"/>
</dbReference>
<dbReference type="AlphaFoldDB" id="A0A5J6ZAW3"/>
<evidence type="ECO:0000256" key="6">
    <source>
        <dbReference type="ARBA" id="ARBA00022857"/>
    </source>
</evidence>
<comment type="catalytic activity">
    <reaction evidence="10 12">
        <text>(6S)-NADHX + ADP = AMP + phosphate + NADH + H(+)</text>
        <dbReference type="Rhea" id="RHEA:32223"/>
        <dbReference type="ChEBI" id="CHEBI:15378"/>
        <dbReference type="ChEBI" id="CHEBI:43474"/>
        <dbReference type="ChEBI" id="CHEBI:57945"/>
        <dbReference type="ChEBI" id="CHEBI:64074"/>
        <dbReference type="ChEBI" id="CHEBI:456215"/>
        <dbReference type="ChEBI" id="CHEBI:456216"/>
        <dbReference type="EC" id="4.2.1.136"/>
    </reaction>
</comment>
<comment type="function">
    <text evidence="12">Catalyzes the dehydration of the S-form of NAD(P)HX at the expense of ADP, which is converted to AMP. Together with NAD(P)HX epimerase, which catalyzes the epimerization of the S- and R-forms, the enzyme allows the repair of both epimers of NAD(P)HX, a damaged form of NAD(P)H that is a result of enzymatic or heat-dependent hydration.</text>
</comment>
<dbReference type="EC" id="4.2.1.136" evidence="12"/>
<comment type="catalytic activity">
    <reaction evidence="11 12">
        <text>(6S)-NADPHX + ADP = AMP + phosphate + NADPH + H(+)</text>
        <dbReference type="Rhea" id="RHEA:32235"/>
        <dbReference type="ChEBI" id="CHEBI:15378"/>
        <dbReference type="ChEBI" id="CHEBI:43474"/>
        <dbReference type="ChEBI" id="CHEBI:57783"/>
        <dbReference type="ChEBI" id="CHEBI:64076"/>
        <dbReference type="ChEBI" id="CHEBI:456215"/>
        <dbReference type="ChEBI" id="CHEBI:456216"/>
        <dbReference type="EC" id="4.2.1.136"/>
    </reaction>
</comment>